<dbReference type="GO" id="GO:0000978">
    <property type="term" value="F:RNA polymerase II cis-regulatory region sequence-specific DNA binding"/>
    <property type="evidence" value="ECO:0000318"/>
    <property type="project" value="GO_Central"/>
</dbReference>
<keyword evidence="3" id="KW-0677">Repeat</keyword>
<dbReference type="GO" id="GO:0003700">
    <property type="term" value="F:DNA-binding transcription factor activity"/>
    <property type="evidence" value="ECO:0000318"/>
    <property type="project" value="GO_Central"/>
</dbReference>
<dbReference type="GO" id="GO:0045815">
    <property type="term" value="P:transcription initiation-coupled chromatin remodeling"/>
    <property type="evidence" value="ECO:0007669"/>
    <property type="project" value="Ensembl"/>
</dbReference>
<feature type="domain" description="C2H2-type" evidence="12">
    <location>
        <begin position="278"/>
        <end position="305"/>
    </location>
</feature>
<feature type="compositionally biased region" description="Basic and acidic residues" evidence="11">
    <location>
        <begin position="608"/>
        <end position="619"/>
    </location>
</feature>
<keyword evidence="9" id="KW-0539">Nucleus</keyword>
<dbReference type="FunFam" id="3.30.160.60:FF:000373">
    <property type="entry name" value="Putative transcriptional repressor ctcf"/>
    <property type="match status" value="1"/>
</dbReference>
<dbReference type="InterPro" id="IPR036236">
    <property type="entry name" value="Znf_C2H2_sf"/>
</dbReference>
<reference evidence="13" key="3">
    <citation type="submission" date="2025-09" db="UniProtKB">
        <authorList>
            <consortium name="Ensembl"/>
        </authorList>
    </citation>
    <scope>IDENTIFICATION</scope>
</reference>
<feature type="domain" description="C2H2-type" evidence="12">
    <location>
        <begin position="419"/>
        <end position="447"/>
    </location>
</feature>
<dbReference type="GO" id="GO:0071514">
    <property type="term" value="P:genomic imprinting"/>
    <property type="evidence" value="ECO:0007669"/>
    <property type="project" value="Ensembl"/>
</dbReference>
<dbReference type="FunFam" id="3.30.160.60:FF:000420">
    <property type="entry name" value="Putative transcriptional repressor ctcf"/>
    <property type="match status" value="1"/>
</dbReference>
<evidence type="ECO:0000313" key="13">
    <source>
        <dbReference type="Ensembl" id="ENSACAP00000016003.4"/>
    </source>
</evidence>
<keyword evidence="4 10" id="KW-0863">Zinc-finger</keyword>
<dbReference type="HOGENOM" id="CLU_002678_2_2_1"/>
<reference evidence="13" key="1">
    <citation type="submission" date="2009-12" db="EMBL/GenBank/DDBJ databases">
        <title>The Genome Sequence of Anolis carolinensis (Green Anole Lizard).</title>
        <authorList>
            <consortium name="The Genome Sequencing Platform"/>
            <person name="Di Palma F."/>
            <person name="Alfoldi J."/>
            <person name="Heiman D."/>
            <person name="Young S."/>
            <person name="Grabherr M."/>
            <person name="Johnson J."/>
            <person name="Lander E.S."/>
            <person name="Lindblad-Toh K."/>
        </authorList>
    </citation>
    <scope>NUCLEOTIDE SEQUENCE [LARGE SCALE GENOMIC DNA]</scope>
    <source>
        <strain evidence="13">JBL SC #1</strain>
    </source>
</reference>
<dbReference type="SUPFAM" id="SSF57667">
    <property type="entry name" value="beta-beta-alpha zinc fingers"/>
    <property type="match status" value="7"/>
</dbReference>
<organism evidence="13 14">
    <name type="scientific">Anolis carolinensis</name>
    <name type="common">Green anole</name>
    <name type="synonym">American chameleon</name>
    <dbReference type="NCBI Taxonomy" id="28377"/>
    <lineage>
        <taxon>Eukaryota</taxon>
        <taxon>Metazoa</taxon>
        <taxon>Chordata</taxon>
        <taxon>Craniata</taxon>
        <taxon>Vertebrata</taxon>
        <taxon>Euteleostomi</taxon>
        <taxon>Lepidosauria</taxon>
        <taxon>Squamata</taxon>
        <taxon>Bifurcata</taxon>
        <taxon>Unidentata</taxon>
        <taxon>Episquamata</taxon>
        <taxon>Toxicofera</taxon>
        <taxon>Iguania</taxon>
        <taxon>Dactyloidae</taxon>
        <taxon>Anolis</taxon>
    </lineage>
</organism>
<feature type="domain" description="C2H2-type" evidence="12">
    <location>
        <begin position="334"/>
        <end position="362"/>
    </location>
</feature>
<feature type="domain" description="C2H2-type" evidence="12">
    <location>
        <begin position="363"/>
        <end position="390"/>
    </location>
</feature>
<keyword evidence="7" id="KW-0238">DNA-binding</keyword>
<keyword evidence="6" id="KW-0805">Transcription regulation</keyword>
<evidence type="ECO:0000256" key="4">
    <source>
        <dbReference type="ARBA" id="ARBA00022771"/>
    </source>
</evidence>
<name>H9GN29_ANOCA</name>
<feature type="domain" description="C2H2-type" evidence="12">
    <location>
        <begin position="479"/>
        <end position="506"/>
    </location>
</feature>
<dbReference type="STRING" id="28377.ENSACAP00000016003"/>
<dbReference type="PANTHER" id="PTHR24394">
    <property type="entry name" value="ZINC FINGER PROTEIN"/>
    <property type="match status" value="1"/>
</dbReference>
<dbReference type="Pfam" id="PF23611">
    <property type="entry name" value="zf-C2H2_16"/>
    <property type="match status" value="2"/>
</dbReference>
<dbReference type="InterPro" id="IPR056438">
    <property type="entry name" value="Znf-C2H2_CTCF"/>
</dbReference>
<dbReference type="SMART" id="SM00355">
    <property type="entry name" value="ZnF_C2H2"/>
    <property type="match status" value="11"/>
</dbReference>
<dbReference type="PROSITE" id="PS50157">
    <property type="entry name" value="ZINC_FINGER_C2H2_2"/>
    <property type="match status" value="11"/>
</dbReference>
<dbReference type="GO" id="GO:0042393">
    <property type="term" value="F:histone binding"/>
    <property type="evidence" value="ECO:0007669"/>
    <property type="project" value="Ensembl"/>
</dbReference>
<accession>H9GN29</accession>
<feature type="region of interest" description="Disordered" evidence="11">
    <location>
        <begin position="587"/>
        <end position="625"/>
    </location>
</feature>
<evidence type="ECO:0000259" key="12">
    <source>
        <dbReference type="PROSITE" id="PS50157"/>
    </source>
</evidence>
<evidence type="ECO:0000256" key="5">
    <source>
        <dbReference type="ARBA" id="ARBA00022833"/>
    </source>
</evidence>
<dbReference type="GO" id="GO:0016604">
    <property type="term" value="C:nuclear body"/>
    <property type="evidence" value="ECO:0007669"/>
    <property type="project" value="Ensembl"/>
</dbReference>
<keyword evidence="14" id="KW-1185">Reference proteome</keyword>
<evidence type="ECO:0000256" key="3">
    <source>
        <dbReference type="ARBA" id="ARBA00022737"/>
    </source>
</evidence>
<comment type="subcellular location">
    <subcellularLocation>
        <location evidence="1">Nucleus</location>
    </subcellularLocation>
</comment>
<dbReference type="GO" id="GO:0001228">
    <property type="term" value="F:DNA-binding transcription activator activity, RNA polymerase II-specific"/>
    <property type="evidence" value="ECO:0007669"/>
    <property type="project" value="Ensembl"/>
</dbReference>
<dbReference type="PANTHER" id="PTHR24394:SF29">
    <property type="entry name" value="MYONEURIN"/>
    <property type="match status" value="1"/>
</dbReference>
<feature type="domain" description="C2H2-type" evidence="12">
    <location>
        <begin position="391"/>
        <end position="418"/>
    </location>
</feature>
<evidence type="ECO:0000256" key="1">
    <source>
        <dbReference type="ARBA" id="ARBA00004123"/>
    </source>
</evidence>
<dbReference type="PROSITE" id="PS00028">
    <property type="entry name" value="ZINC_FINGER_C2H2_1"/>
    <property type="match status" value="7"/>
</dbReference>
<dbReference type="Pfam" id="PF00096">
    <property type="entry name" value="zf-C2H2"/>
    <property type="match status" value="3"/>
</dbReference>
<dbReference type="GO" id="GO:0006357">
    <property type="term" value="P:regulation of transcription by RNA polymerase II"/>
    <property type="evidence" value="ECO:0000318"/>
    <property type="project" value="GO_Central"/>
</dbReference>
<evidence type="ECO:0000256" key="2">
    <source>
        <dbReference type="ARBA" id="ARBA00022723"/>
    </source>
</evidence>
<dbReference type="Ensembl" id="ENSACAT00000016323.4">
    <property type="protein sequence ID" value="ENSACAP00000016003.4"/>
    <property type="gene ID" value="ENSACAG00000016243.4"/>
</dbReference>
<dbReference type="eggNOG" id="KOG1721">
    <property type="taxonomic scope" value="Eukaryota"/>
</dbReference>
<feature type="domain" description="C2H2-type" evidence="12">
    <location>
        <begin position="535"/>
        <end position="563"/>
    </location>
</feature>
<dbReference type="InterPro" id="IPR013087">
    <property type="entry name" value="Znf_C2H2_type"/>
</dbReference>
<dbReference type="GO" id="GO:0008270">
    <property type="term" value="F:zinc ion binding"/>
    <property type="evidence" value="ECO:0007669"/>
    <property type="project" value="UniProtKB-KW"/>
</dbReference>
<evidence type="ECO:0000256" key="8">
    <source>
        <dbReference type="ARBA" id="ARBA00023163"/>
    </source>
</evidence>
<feature type="domain" description="C2H2-type" evidence="12">
    <location>
        <begin position="507"/>
        <end position="534"/>
    </location>
</feature>
<dbReference type="FunFam" id="3.30.160.60:FF:000049">
    <property type="entry name" value="transcriptional repressor CTCF isoform X1"/>
    <property type="match status" value="2"/>
</dbReference>
<keyword evidence="5" id="KW-0862">Zinc</keyword>
<evidence type="ECO:0000256" key="7">
    <source>
        <dbReference type="ARBA" id="ARBA00023125"/>
    </source>
</evidence>
<dbReference type="GeneTree" id="ENSGT00940000161524"/>
<evidence type="ECO:0000256" key="11">
    <source>
        <dbReference type="SAM" id="MobiDB-lite"/>
    </source>
</evidence>
<gene>
    <name evidence="13" type="primary">CTCFL</name>
</gene>
<feature type="domain" description="C2H2-type" evidence="12">
    <location>
        <begin position="567"/>
        <end position="585"/>
    </location>
</feature>
<feature type="domain" description="C2H2-type" evidence="12">
    <location>
        <begin position="449"/>
        <end position="477"/>
    </location>
</feature>
<dbReference type="GO" id="GO:0071169">
    <property type="term" value="P:establishment of protein localization to chromatin"/>
    <property type="evidence" value="ECO:0007669"/>
    <property type="project" value="Ensembl"/>
</dbReference>
<evidence type="ECO:0000256" key="9">
    <source>
        <dbReference type="ARBA" id="ARBA00023242"/>
    </source>
</evidence>
<dbReference type="InParanoid" id="H9GN29"/>
<dbReference type="AlphaFoldDB" id="H9GN29"/>
<dbReference type="FunFam" id="3.30.160.60:FF:000802">
    <property type="entry name" value="CCCTC-binding factor like"/>
    <property type="match status" value="1"/>
</dbReference>
<reference evidence="13" key="2">
    <citation type="submission" date="2025-08" db="UniProtKB">
        <authorList>
            <consortium name="Ensembl"/>
        </authorList>
    </citation>
    <scope>IDENTIFICATION</scope>
</reference>
<feature type="domain" description="C2H2-type" evidence="12">
    <location>
        <begin position="306"/>
        <end position="333"/>
    </location>
</feature>
<keyword evidence="2" id="KW-0479">Metal-binding</keyword>
<dbReference type="Gene3D" id="3.30.160.60">
    <property type="entry name" value="Classic Zinc Finger"/>
    <property type="match status" value="7"/>
</dbReference>
<protein>
    <submittedName>
        <fullName evidence="13">CCCTC-binding factor like</fullName>
    </submittedName>
</protein>
<evidence type="ECO:0000256" key="10">
    <source>
        <dbReference type="PROSITE-ProRule" id="PRU00042"/>
    </source>
</evidence>
<proteinExistence type="predicted"/>
<sequence length="640" mass="72991">MVTLALPFSRSSLKMESTKAPKHGEQCNPINVAKSFVQKSHEIDSSSHERMGSCIYGEAEAGVLHPNSFSQLLEADIDSESHQALGEGEKHFVLLETVHLKIEEDDFQRAALDNPQDGFQDVMQRERNLLQPLEVMPQHLCPEQLLAISLPEGVYTIHEMEVMHVSGLKEEHAFNEDARSATKTTNVIEIKTDMATDSECEGQQFLAAQEAKTSHSFSEESTKILNGKIKSDAVLFHNSGKRGQSTKCASQNPALTSSEVTSKVHGNTVRWGEGHLPQHCRFCTYTSSSVTGLNRHMKRHSDKNPHMCHLCLKVCRTVALLRNHMNTHTGTKPYKCSECDMAFVTGGELSRHRRYKHTHEKPFKCTFCNYSSVEASKLKRHIRSHTGERPYNCTLCSYASRDTYKLKRHMLIHSGEKPFECLICKARFTQAGTLKFHKLHKHGTNVPKYQCPHCNTAVARKGDLRIHLQNLHSYIKVPLKCNFCEDAFHERHAFKQHKKTHINEKKFKCDQCNYACKQGRHMVMHKRTHTGEKPFVCISCSKCFRQKQLLTIHAKKYHDSSFQPKVFECPQCGKEYSRWNNMRKHAANCKGKSVVQPSKGSKKRKKEEKRSSHDNKQEGNHCSGFKGHLQLVHSCYSKDN</sequence>
<evidence type="ECO:0000256" key="6">
    <source>
        <dbReference type="ARBA" id="ARBA00023015"/>
    </source>
</evidence>
<dbReference type="GO" id="GO:0005829">
    <property type="term" value="C:cytosol"/>
    <property type="evidence" value="ECO:0007669"/>
    <property type="project" value="Ensembl"/>
</dbReference>
<dbReference type="Proteomes" id="UP000001646">
    <property type="component" value="Unplaced"/>
</dbReference>
<evidence type="ECO:0000313" key="14">
    <source>
        <dbReference type="Proteomes" id="UP000001646"/>
    </source>
</evidence>
<keyword evidence="8" id="KW-0804">Transcription</keyword>